<dbReference type="SMART" id="SM00220">
    <property type="entry name" value="S_TKc"/>
    <property type="match status" value="1"/>
</dbReference>
<dbReference type="Pfam" id="PF16918">
    <property type="entry name" value="PknG_TPR"/>
    <property type="match status" value="1"/>
</dbReference>
<dbReference type="AlphaFoldDB" id="A0A1B1M7B5"/>
<organism evidence="7 8">
    <name type="scientific">Streptomyces lincolnensis</name>
    <dbReference type="NCBI Taxonomy" id="1915"/>
    <lineage>
        <taxon>Bacteria</taxon>
        <taxon>Bacillati</taxon>
        <taxon>Actinomycetota</taxon>
        <taxon>Actinomycetes</taxon>
        <taxon>Kitasatosporales</taxon>
        <taxon>Streptomycetaceae</taxon>
        <taxon>Streptomyces</taxon>
    </lineage>
</organism>
<dbReference type="GO" id="GO:0005524">
    <property type="term" value="F:ATP binding"/>
    <property type="evidence" value="ECO:0007669"/>
    <property type="project" value="UniProtKB-UniRule"/>
</dbReference>
<keyword evidence="8" id="KW-1185">Reference proteome</keyword>
<keyword evidence="5 7" id="KW-0418">Kinase</keyword>
<reference evidence="7 8" key="1">
    <citation type="submission" date="2016-07" db="EMBL/GenBank/DDBJ databases">
        <title>Enhancement of antibiotic productionsby engineered nitrateutilization in actinobacteria.</title>
        <authorList>
            <person name="Meng S.C."/>
        </authorList>
    </citation>
    <scope>NUCLEOTIDE SEQUENCE [LARGE SCALE GENOMIC DNA]</scope>
    <source>
        <strain evidence="7 8">NRRL 2936</strain>
    </source>
</reference>
<dbReference type="PANTHER" id="PTHR43289:SF6">
    <property type="entry name" value="SERINE_THREONINE-PROTEIN KINASE NEKL-3"/>
    <property type="match status" value="1"/>
</dbReference>
<evidence type="ECO:0000256" key="2">
    <source>
        <dbReference type="ARBA" id="ARBA00022527"/>
    </source>
</evidence>
<dbReference type="GO" id="GO:0004674">
    <property type="term" value="F:protein serine/threonine kinase activity"/>
    <property type="evidence" value="ECO:0007669"/>
    <property type="project" value="UniProtKB-KW"/>
</dbReference>
<dbReference type="PATRIC" id="fig|1915.4.peg.2554"/>
<dbReference type="InterPro" id="IPR011990">
    <property type="entry name" value="TPR-like_helical_dom_sf"/>
</dbReference>
<dbReference type="Gene3D" id="1.10.510.10">
    <property type="entry name" value="Transferase(Phosphotransferase) domain 1"/>
    <property type="match status" value="1"/>
</dbReference>
<dbReference type="PANTHER" id="PTHR43289">
    <property type="entry name" value="MITOGEN-ACTIVATED PROTEIN KINASE KINASE KINASE 20-RELATED"/>
    <property type="match status" value="1"/>
</dbReference>
<evidence type="ECO:0000256" key="4">
    <source>
        <dbReference type="ARBA" id="ARBA00022741"/>
    </source>
</evidence>
<dbReference type="OrthoDB" id="9788659at2"/>
<proteinExistence type="predicted"/>
<dbReference type="CDD" id="cd20335">
    <property type="entry name" value="BRcat_RBR"/>
    <property type="match status" value="1"/>
</dbReference>
<sequence length="677" mass="73204">MPTGGHRVARNVTAGVAQVRPNPWYGLELVPEGHVPELPELPLHTAGGLLDEQHRHCANPACGKPVGRGHGGEPGRVEGVCPHCGTRFDFSRPLGRTVAGRYELEHVLGSGAYGAAYLARDRNLDTHVVLKHLNQSVAQTALDERNALVGLRHDSIVRILGYEPEGPHLVLEYVPGAPLVARDDDPLETLLAHGIRVLQALDYLHARGLLHCDVKPLNIIRFREDGATGPLDRVRLIDFGSVRSRKDTGPVVAYTKPYAPPQEDREHAEPTPGFDLFGLGRTLLEVCSAHLKNRTAPGVHSLELLLQRATDVGLPERRFVSARQFGEQLSGVVRQLVAASPTGRQVARPSALFGSMPEPLHGGLGVARPLGDWVRAVPDEDGLLTLPEPFSAPRLGEIAVALPTPLADPDDPYIGESAGNALAESRLALRRKDAALAARALERSGLDRWHWLHAWYSGLIALARADTALAAHHFTEVRQAVPGELIPQLALGLCAECDGARGHALAHYGTVFATAPALGAAGFGLARVLLPAGRREDAVATMERLAQEFGHEREARIAAVRLLGTVLSPPGTERPGTPTEDDLAQARETLAGLDLDDAAAAGLRAEIQYAEFLRTRDRLALSEAVRQLGAYAPTEREYVALVDLANRLRPAPERRWLRRRGRTGRARFRDTPGTLSS</sequence>
<dbReference type="Pfam" id="PF00069">
    <property type="entry name" value="Pkinase"/>
    <property type="match status" value="1"/>
</dbReference>
<dbReference type="RefSeq" id="WP_067430686.1">
    <property type="nucleotide sequence ID" value="NZ_CP016438.1"/>
</dbReference>
<dbReference type="SUPFAM" id="SSF56112">
    <property type="entry name" value="Protein kinase-like (PK-like)"/>
    <property type="match status" value="1"/>
</dbReference>
<keyword evidence="2 7" id="KW-0723">Serine/threonine-protein kinase</keyword>
<dbReference type="PROSITE" id="PS00107">
    <property type="entry name" value="PROTEIN_KINASE_ATP"/>
    <property type="match status" value="1"/>
</dbReference>
<dbReference type="InterPro" id="IPR017441">
    <property type="entry name" value="Protein_kinase_ATP_BS"/>
</dbReference>
<dbReference type="EC" id="2.7.11.1" evidence="1"/>
<gene>
    <name evidence="7" type="ORF">SLINC_2297</name>
</gene>
<evidence type="ECO:0000313" key="7">
    <source>
        <dbReference type="EMBL" id="ANS64521.1"/>
    </source>
</evidence>
<keyword evidence="4" id="KW-0547">Nucleotide-binding</keyword>
<dbReference type="InterPro" id="IPR031636">
    <property type="entry name" value="PknG_TPR"/>
</dbReference>
<dbReference type="STRING" id="1915.SLINC_2297"/>
<dbReference type="Gene3D" id="1.25.40.10">
    <property type="entry name" value="Tetratricopeptide repeat domain"/>
    <property type="match status" value="1"/>
</dbReference>
<accession>A0A1B1M7B5</accession>
<evidence type="ECO:0000256" key="6">
    <source>
        <dbReference type="ARBA" id="ARBA00022840"/>
    </source>
</evidence>
<dbReference type="Gene3D" id="3.30.200.20">
    <property type="entry name" value="Phosphorylase Kinase, domain 1"/>
    <property type="match status" value="1"/>
</dbReference>
<keyword evidence="3" id="KW-0808">Transferase</keyword>
<name>A0A1B1M7B5_STRLN</name>
<dbReference type="InterPro" id="IPR031634">
    <property type="entry name" value="PknG_rubred"/>
</dbReference>
<dbReference type="InterPro" id="IPR000719">
    <property type="entry name" value="Prot_kinase_dom"/>
</dbReference>
<dbReference type="InterPro" id="IPR011009">
    <property type="entry name" value="Kinase-like_dom_sf"/>
</dbReference>
<dbReference type="SUPFAM" id="SSF48452">
    <property type="entry name" value="TPR-like"/>
    <property type="match status" value="1"/>
</dbReference>
<evidence type="ECO:0000313" key="8">
    <source>
        <dbReference type="Proteomes" id="UP000092598"/>
    </source>
</evidence>
<dbReference type="KEGG" id="sls:SLINC_2297"/>
<evidence type="ECO:0000256" key="3">
    <source>
        <dbReference type="ARBA" id="ARBA00022679"/>
    </source>
</evidence>
<keyword evidence="6" id="KW-0067">ATP-binding</keyword>
<dbReference type="EMBL" id="CP016438">
    <property type="protein sequence ID" value="ANS64521.1"/>
    <property type="molecule type" value="Genomic_DNA"/>
</dbReference>
<dbReference type="PROSITE" id="PS50011">
    <property type="entry name" value="PROTEIN_KINASE_DOM"/>
    <property type="match status" value="1"/>
</dbReference>
<dbReference type="Proteomes" id="UP000092598">
    <property type="component" value="Chromosome"/>
</dbReference>
<protein>
    <recommendedName>
        <fullName evidence="1">non-specific serine/threonine protein kinase</fullName>
        <ecNumber evidence="1">2.7.11.1</ecNumber>
    </recommendedName>
</protein>
<evidence type="ECO:0000256" key="1">
    <source>
        <dbReference type="ARBA" id="ARBA00012513"/>
    </source>
</evidence>
<dbReference type="Pfam" id="PF16919">
    <property type="entry name" value="PknG_rubred"/>
    <property type="match status" value="1"/>
</dbReference>
<evidence type="ECO:0000256" key="5">
    <source>
        <dbReference type="ARBA" id="ARBA00022777"/>
    </source>
</evidence>